<dbReference type="InterPro" id="IPR018874">
    <property type="entry name" value="Phage_Mx8_p63_C"/>
</dbReference>
<dbReference type="PANTHER" id="PTHR48135">
    <property type="match status" value="1"/>
</dbReference>
<dbReference type="AlphaFoldDB" id="B6XGU3"/>
<proteinExistence type="predicted"/>
<feature type="domain" description="KilA-N" evidence="1">
    <location>
        <begin position="33"/>
        <end position="140"/>
    </location>
</feature>
<dbReference type="GO" id="GO:0003677">
    <property type="term" value="F:DNA binding"/>
    <property type="evidence" value="ECO:0007669"/>
    <property type="project" value="InterPro"/>
</dbReference>
<dbReference type="InterPro" id="IPR017880">
    <property type="entry name" value="KilA_N"/>
</dbReference>
<dbReference type="PROSITE" id="PS51301">
    <property type="entry name" value="KILA_N"/>
    <property type="match status" value="1"/>
</dbReference>
<dbReference type="SMART" id="SM01252">
    <property type="entry name" value="KilA-N"/>
    <property type="match status" value="1"/>
</dbReference>
<organism evidence="2 3">
    <name type="scientific">Providencia alcalifaciens DSM 30120</name>
    <dbReference type="NCBI Taxonomy" id="520999"/>
    <lineage>
        <taxon>Bacteria</taxon>
        <taxon>Pseudomonadati</taxon>
        <taxon>Pseudomonadota</taxon>
        <taxon>Gammaproteobacteria</taxon>
        <taxon>Enterobacterales</taxon>
        <taxon>Morganellaceae</taxon>
        <taxon>Providencia</taxon>
    </lineage>
</organism>
<protein>
    <submittedName>
        <fullName evidence="2">KilA-N domain protein</fullName>
    </submittedName>
</protein>
<dbReference type="PANTHER" id="PTHR48135:SF1">
    <property type="entry name" value="KILA-N DOMAIN-CONTAINING PROTEIN"/>
    <property type="match status" value="1"/>
</dbReference>
<dbReference type="InterPro" id="IPR018004">
    <property type="entry name" value="KilA/APSES_HTH"/>
</dbReference>
<dbReference type="InterPro" id="IPR036887">
    <property type="entry name" value="HTH_APSES_sf"/>
</dbReference>
<accession>B6XGU3</accession>
<reference evidence="2 3" key="1">
    <citation type="submission" date="2008-10" db="EMBL/GenBank/DDBJ databases">
        <title>Draft genome sequence of Providencia alcalifaciens (DSM 30120).</title>
        <authorList>
            <person name="Sudarsanam P."/>
            <person name="Ley R."/>
            <person name="Guruge J."/>
            <person name="Turnbaugh P.J."/>
            <person name="Mahowald M."/>
            <person name="Liep D."/>
            <person name="Gordon J."/>
        </authorList>
    </citation>
    <scope>NUCLEOTIDE SEQUENCE [LARGE SCALE GENOMIC DNA]</scope>
    <source>
        <strain evidence="2 3">DSM 30120</strain>
    </source>
</reference>
<dbReference type="Pfam" id="PF10546">
    <property type="entry name" value="P63C"/>
    <property type="match status" value="1"/>
</dbReference>
<gene>
    <name evidence="2" type="ORF">PROVALCAL_02579</name>
</gene>
<dbReference type="SUPFAM" id="SSF54616">
    <property type="entry name" value="DNA-binding domain of Mlu1-box binding protein MBP1"/>
    <property type="match status" value="1"/>
</dbReference>
<dbReference type="eggNOG" id="ENOG5032YI7">
    <property type="taxonomic scope" value="Bacteria"/>
</dbReference>
<sequence>MILRTAAIAGELSWGGFSVLTGSLSIGRNVMIKIVPMKYDETMIPFNGDCWVNATAAARHFGKLTKDWLRVSSTKEYIYEVGKELDIEAYNSKEEISPLLVRVEKGRHGGTWIHPELVIEFARWLSPKFARACDRHIKNMLMSQSMTLTEDQVIGLLTYKEATEWEKRFQEPYYRALSKMSGTPYFGHVGGCPLLFAGITAKWIYGVALPDYVYESVKENKGNREKIHQYLKGDALHAVEQQMVAVTNIANSSVDYKDFDARCMAAFDVKGQMQLLYPSAHGEQHAARLQ</sequence>
<dbReference type="EMBL" id="ABXW01000051">
    <property type="protein sequence ID" value="EEB45490.1"/>
    <property type="molecule type" value="Genomic_DNA"/>
</dbReference>
<dbReference type="Pfam" id="PF04383">
    <property type="entry name" value="KilA-N"/>
    <property type="match status" value="1"/>
</dbReference>
<evidence type="ECO:0000313" key="3">
    <source>
        <dbReference type="Proteomes" id="UP000003729"/>
    </source>
</evidence>
<dbReference type="Proteomes" id="UP000003729">
    <property type="component" value="Unassembled WGS sequence"/>
</dbReference>
<name>B6XGU3_9GAMM</name>
<reference evidence="2 3" key="2">
    <citation type="submission" date="2008-10" db="EMBL/GenBank/DDBJ databases">
        <authorList>
            <person name="Fulton L."/>
            <person name="Clifton S."/>
            <person name="Fulton B."/>
            <person name="Xu J."/>
            <person name="Minx P."/>
            <person name="Pepin K.H."/>
            <person name="Johnson M."/>
            <person name="Bhonagiri V."/>
            <person name="Nash W.E."/>
            <person name="Mardis E.R."/>
            <person name="Wilson R.K."/>
        </authorList>
    </citation>
    <scope>NUCLEOTIDE SEQUENCE [LARGE SCALE GENOMIC DNA]</scope>
    <source>
        <strain evidence="2 3">DSM 30120</strain>
    </source>
</reference>
<evidence type="ECO:0000259" key="1">
    <source>
        <dbReference type="PROSITE" id="PS51301"/>
    </source>
</evidence>
<evidence type="ECO:0000313" key="2">
    <source>
        <dbReference type="EMBL" id="EEB45490.1"/>
    </source>
</evidence>
<comment type="caution">
    <text evidence="2">The sequence shown here is derived from an EMBL/GenBank/DDBJ whole genome shotgun (WGS) entry which is preliminary data.</text>
</comment>